<organism evidence="1 2">
    <name type="scientific">Pseudomonas knackmussii (strain DSM 6978 / CCUG 54928 / LMG 23759 / B13)</name>
    <dbReference type="NCBI Taxonomy" id="1301098"/>
    <lineage>
        <taxon>Bacteria</taxon>
        <taxon>Pseudomonadati</taxon>
        <taxon>Pseudomonadota</taxon>
        <taxon>Gammaproteobacteria</taxon>
        <taxon>Pseudomonadales</taxon>
        <taxon>Pseudomonadaceae</taxon>
        <taxon>Pseudomonas</taxon>
    </lineage>
</organism>
<reference evidence="1 2" key="2">
    <citation type="submission" date="2014-05" db="EMBL/GenBank/DDBJ databases">
        <title>Genome sequence of the 3-chlorobenzoate degrading bacterium Pseudomonas knackmussii B13 shows multiple evidence for horizontal gene transfer.</title>
        <authorList>
            <person name="Miyazaki R."/>
            <person name="Bertelli C."/>
            <person name="Falquet L."/>
            <person name="Robinson-Rechavi M."/>
            <person name="Gharib W."/>
            <person name="Roy S."/>
            <person name="Van der Meer J.R."/>
        </authorList>
    </citation>
    <scope>NUCLEOTIDE SEQUENCE [LARGE SCALE GENOMIC DNA]</scope>
    <source>
        <strain evidence="1 2">B13</strain>
    </source>
</reference>
<dbReference type="AlphaFoldDB" id="A0A024HA76"/>
<keyword evidence="2" id="KW-1185">Reference proteome</keyword>
<dbReference type="KEGG" id="pkc:PKB_0568"/>
<accession>A0A024HA76</accession>
<dbReference type="Proteomes" id="UP000025241">
    <property type="component" value="Chromosome I"/>
</dbReference>
<evidence type="ECO:0000313" key="2">
    <source>
        <dbReference type="Proteomes" id="UP000025241"/>
    </source>
</evidence>
<dbReference type="HOGENOM" id="CLU_118129_1_0_6"/>
<dbReference type="EMBL" id="HG322950">
    <property type="protein sequence ID" value="CDF81945.1"/>
    <property type="molecule type" value="Genomic_DNA"/>
</dbReference>
<name>A0A024HA76_PSEKB</name>
<dbReference type="RefSeq" id="WP_043248861.1">
    <property type="nucleotide sequence ID" value="NZ_HG322950.1"/>
</dbReference>
<dbReference type="STRING" id="1301098.PKB_0568"/>
<dbReference type="eggNOG" id="ENOG50338Q7">
    <property type="taxonomic scope" value="Bacteria"/>
</dbReference>
<dbReference type="PATRIC" id="fig|1301098.3.peg.585"/>
<gene>
    <name evidence="1" type="ORF">PKB_0568</name>
</gene>
<evidence type="ECO:0000313" key="1">
    <source>
        <dbReference type="EMBL" id="CDF81945.1"/>
    </source>
</evidence>
<protein>
    <recommendedName>
        <fullName evidence="3">Phage protein</fullName>
    </recommendedName>
</protein>
<dbReference type="OrthoDB" id="5464992at2"/>
<reference evidence="1 2" key="1">
    <citation type="submission" date="2013-03" db="EMBL/GenBank/DDBJ databases">
        <authorList>
            <person name="Linke B."/>
        </authorList>
    </citation>
    <scope>NUCLEOTIDE SEQUENCE [LARGE SCALE GENOMIC DNA]</scope>
    <source>
        <strain evidence="1 2">B13</strain>
    </source>
</reference>
<proteinExistence type="predicted"/>
<sequence length="176" mass="19112">MSEQPMTLDALLAAVEQTLAAQLTEIEQILRGPLGDIAPTPPALLLDLAQLQPDRDPGTGKTAVICALQARLLVPLDDAAAEALALRCVARLALLLRSQTWGLDVQPPTFIQAQPVSDDPALSAYRCWLVEWRQPLLLGEPEWPWEDLPPGSLLIGIDPQTGSGHEPDYFAPEELQ</sequence>
<evidence type="ECO:0008006" key="3">
    <source>
        <dbReference type="Google" id="ProtNLM"/>
    </source>
</evidence>